<reference evidence="3 4" key="1">
    <citation type="submission" date="2016-11" db="EMBL/GenBank/DDBJ databases">
        <authorList>
            <person name="Jaros S."/>
            <person name="Januszkiewicz K."/>
            <person name="Wedrychowicz H."/>
        </authorList>
    </citation>
    <scope>NUCLEOTIDE SEQUENCE [LARGE SCALE GENOMIC DNA]</scope>
    <source>
        <strain evidence="3 4">DSM 14916</strain>
    </source>
</reference>
<evidence type="ECO:0000256" key="1">
    <source>
        <dbReference type="PROSITE-ProRule" id="PRU00169"/>
    </source>
</evidence>
<evidence type="ECO:0000259" key="2">
    <source>
        <dbReference type="PROSITE" id="PS50110"/>
    </source>
</evidence>
<dbReference type="PROSITE" id="PS50110">
    <property type="entry name" value="RESPONSE_REGULATORY"/>
    <property type="match status" value="1"/>
</dbReference>
<feature type="domain" description="Response regulatory" evidence="2">
    <location>
        <begin position="1"/>
        <end position="43"/>
    </location>
</feature>
<dbReference type="STRING" id="198092.SAMN02745194_03934"/>
<dbReference type="GO" id="GO:0000160">
    <property type="term" value="P:phosphorelay signal transduction system"/>
    <property type="evidence" value="ECO:0007669"/>
    <property type="project" value="InterPro"/>
</dbReference>
<sequence>RILAVTASAMPDQIAECLRAGMDGHVTKPVDRRTLLDTIAMREPAHA</sequence>
<dbReference type="Gene3D" id="3.40.50.2300">
    <property type="match status" value="1"/>
</dbReference>
<dbReference type="InterPro" id="IPR011006">
    <property type="entry name" value="CheY-like_superfamily"/>
</dbReference>
<organism evidence="3 4">
    <name type="scientific">Muricoccus roseus</name>
    <dbReference type="NCBI Taxonomy" id="198092"/>
    <lineage>
        <taxon>Bacteria</taxon>
        <taxon>Pseudomonadati</taxon>
        <taxon>Pseudomonadota</taxon>
        <taxon>Alphaproteobacteria</taxon>
        <taxon>Acetobacterales</taxon>
        <taxon>Roseomonadaceae</taxon>
        <taxon>Muricoccus</taxon>
    </lineage>
</organism>
<dbReference type="SUPFAM" id="SSF52172">
    <property type="entry name" value="CheY-like"/>
    <property type="match status" value="1"/>
</dbReference>
<proteinExistence type="predicted"/>
<evidence type="ECO:0000313" key="3">
    <source>
        <dbReference type="EMBL" id="SHJ99780.1"/>
    </source>
</evidence>
<feature type="non-terminal residue" evidence="3">
    <location>
        <position position="1"/>
    </location>
</feature>
<accession>A0A1M6NVU7</accession>
<evidence type="ECO:0000313" key="4">
    <source>
        <dbReference type="Proteomes" id="UP000184387"/>
    </source>
</evidence>
<dbReference type="EMBL" id="FQZF01000027">
    <property type="protein sequence ID" value="SHJ99780.1"/>
    <property type="molecule type" value="Genomic_DNA"/>
</dbReference>
<dbReference type="OrthoDB" id="9784252at2"/>
<dbReference type="InterPro" id="IPR001789">
    <property type="entry name" value="Sig_transdc_resp-reg_receiver"/>
</dbReference>
<keyword evidence="4" id="KW-1185">Reference proteome</keyword>
<dbReference type="Proteomes" id="UP000184387">
    <property type="component" value="Unassembled WGS sequence"/>
</dbReference>
<protein>
    <submittedName>
        <fullName evidence="3">Response regulator receiver domain-containing protein</fullName>
    </submittedName>
</protein>
<name>A0A1M6NVU7_9PROT</name>
<comment type="caution">
    <text evidence="1">Lacks conserved residue(s) required for the propagation of feature annotation.</text>
</comment>
<dbReference type="AlphaFoldDB" id="A0A1M6NVU7"/>
<gene>
    <name evidence="3" type="ORF">SAMN02745194_03934</name>
</gene>